<comment type="caution">
    <text evidence="1">The sequence shown here is derived from an EMBL/GenBank/DDBJ whole genome shotgun (WGS) entry which is preliminary data.</text>
</comment>
<sequence length="90" mass="9063">MAVVGTPPREVVASTIRVQGVNNGDHGLLKVPAGRQGVTISVAGTAASATVNIGHRVGSAVQAYENSTTAVGEQNSVYAGSKDEVYAIIA</sequence>
<feature type="non-terminal residue" evidence="1">
    <location>
        <position position="90"/>
    </location>
</feature>
<protein>
    <submittedName>
        <fullName evidence="1">Uncharacterized protein</fullName>
    </submittedName>
</protein>
<evidence type="ECO:0000313" key="1">
    <source>
        <dbReference type="EMBL" id="KKK65987.1"/>
    </source>
</evidence>
<accession>A0A0F8XA35</accession>
<gene>
    <name evidence="1" type="ORF">LCGC14_2968600</name>
</gene>
<organism evidence="1">
    <name type="scientific">marine sediment metagenome</name>
    <dbReference type="NCBI Taxonomy" id="412755"/>
    <lineage>
        <taxon>unclassified sequences</taxon>
        <taxon>metagenomes</taxon>
        <taxon>ecological metagenomes</taxon>
    </lineage>
</organism>
<reference evidence="1" key="1">
    <citation type="journal article" date="2015" name="Nature">
        <title>Complex archaea that bridge the gap between prokaryotes and eukaryotes.</title>
        <authorList>
            <person name="Spang A."/>
            <person name="Saw J.H."/>
            <person name="Jorgensen S.L."/>
            <person name="Zaremba-Niedzwiedzka K."/>
            <person name="Martijn J."/>
            <person name="Lind A.E."/>
            <person name="van Eijk R."/>
            <person name="Schleper C."/>
            <person name="Guy L."/>
            <person name="Ettema T.J."/>
        </authorList>
    </citation>
    <scope>NUCLEOTIDE SEQUENCE</scope>
</reference>
<dbReference type="AlphaFoldDB" id="A0A0F8XA35"/>
<name>A0A0F8XA35_9ZZZZ</name>
<dbReference type="EMBL" id="LAZR01060294">
    <property type="protein sequence ID" value="KKK65987.1"/>
    <property type="molecule type" value="Genomic_DNA"/>
</dbReference>
<proteinExistence type="predicted"/>